<dbReference type="InterPro" id="IPR041662">
    <property type="entry name" value="SusD-like_2"/>
</dbReference>
<comment type="caution">
    <text evidence="1">The sequence shown here is derived from an EMBL/GenBank/DDBJ whole genome shotgun (WGS) entry which is preliminary data.</text>
</comment>
<reference evidence="1 2" key="1">
    <citation type="submission" date="2019-07" db="EMBL/GenBank/DDBJ databases">
        <title>Genomic Encyclopedia of Archaeal and Bacterial Type Strains, Phase II (KMG-II): from individual species to whole genera.</title>
        <authorList>
            <person name="Goeker M."/>
        </authorList>
    </citation>
    <scope>NUCLEOTIDE SEQUENCE [LARGE SCALE GENOMIC DNA]</scope>
    <source>
        <strain evidence="1 2">DSM 17527</strain>
    </source>
</reference>
<dbReference type="AlphaFoldDB" id="A0A5S5C305"/>
<gene>
    <name evidence="1" type="ORF">BD809_106112</name>
</gene>
<organism evidence="1 2">
    <name type="scientific">Aquimarina intermedia</name>
    <dbReference type="NCBI Taxonomy" id="350814"/>
    <lineage>
        <taxon>Bacteria</taxon>
        <taxon>Pseudomonadati</taxon>
        <taxon>Bacteroidota</taxon>
        <taxon>Flavobacteriia</taxon>
        <taxon>Flavobacteriales</taxon>
        <taxon>Flavobacteriaceae</taxon>
        <taxon>Aquimarina</taxon>
    </lineage>
</organism>
<accession>A0A5S5C305</accession>
<protein>
    <submittedName>
        <fullName evidence="1">SusD-like starch-binding protein associating with outer membrane</fullName>
    </submittedName>
</protein>
<dbReference type="Pfam" id="PF12771">
    <property type="entry name" value="SusD-like_2"/>
    <property type="match status" value="2"/>
</dbReference>
<name>A0A5S5C305_9FLAO</name>
<proteinExistence type="predicted"/>
<dbReference type="OrthoDB" id="725917at2"/>
<keyword evidence="2" id="KW-1185">Reference proteome</keyword>
<evidence type="ECO:0000313" key="1">
    <source>
        <dbReference type="EMBL" id="TYP72862.1"/>
    </source>
</evidence>
<dbReference type="Gene3D" id="1.25.40.390">
    <property type="match status" value="1"/>
</dbReference>
<dbReference type="InterPro" id="IPR011990">
    <property type="entry name" value="TPR-like_helical_dom_sf"/>
</dbReference>
<dbReference type="EMBL" id="VNHU01000006">
    <property type="protein sequence ID" value="TYP72862.1"/>
    <property type="molecule type" value="Genomic_DNA"/>
</dbReference>
<dbReference type="SUPFAM" id="SSF48452">
    <property type="entry name" value="TPR-like"/>
    <property type="match status" value="1"/>
</dbReference>
<dbReference type="Proteomes" id="UP000324376">
    <property type="component" value="Unassembled WGS sequence"/>
</dbReference>
<dbReference type="RefSeq" id="WP_148782892.1">
    <property type="nucleotide sequence ID" value="NZ_VNHU01000006.1"/>
</dbReference>
<sequence length="516" mass="56847">MKKIIYLLIAIIGIASCSDNLESLNENKKDPLSVPGEALFTSAQKSLVDLMVSTNVNRNIFRLVMQQWTETTYTDESNYDIVTRNIPQSQWDALYKDVLKDLDEASKVIEETPLLATDDPAQKANKLAIIEILNVYAYSVLVDTFGDVPYSEALDSDNLLPRYDDDAAIYRDLIARINTAIDQLNTSSASFGIQDNMYNGDVSKWLKFGNSLKLKMGITISDLSSEAALAQATIEDAATNVFESNEDNAALTYLSATPNTNPVYVDLTLSGRDDFVPTSTIVDQMQPRTYEILEDSNEDGVIDENDNETVVPGSVTYTDPRAKFYFDNNVDADESIAQTVYLGGTPGASNSYSDFTHISEKISKDPTLEGVIMDYAEVKFLLAEAAARGYVVPGTVETNYNDAIEASILYWGGTMDEAATHLARTEVAYATASGDWKEKIGTQKWIALYNRGYAAWNSWKLLDYPVLELPADPVSDTPVRYTYPIVEQTLNGSSYGAASAAIGGDLVTTKVFWDVN</sequence>
<dbReference type="PROSITE" id="PS51257">
    <property type="entry name" value="PROKAR_LIPOPROTEIN"/>
    <property type="match status" value="1"/>
</dbReference>
<evidence type="ECO:0000313" key="2">
    <source>
        <dbReference type="Proteomes" id="UP000324376"/>
    </source>
</evidence>